<dbReference type="Pfam" id="PF01734">
    <property type="entry name" value="Patatin"/>
    <property type="match status" value="1"/>
</dbReference>
<proteinExistence type="predicted"/>
<dbReference type="Pfam" id="PF19143">
    <property type="entry name" value="Omp85_2"/>
    <property type="match status" value="1"/>
</dbReference>
<feature type="active site" description="Proton acceptor" evidence="4">
    <location>
        <position position="212"/>
    </location>
</feature>
<organism evidence="6 7">
    <name type="scientific">Chryseobacterium suipulveris</name>
    <dbReference type="NCBI Taxonomy" id="2929800"/>
    <lineage>
        <taxon>Bacteria</taxon>
        <taxon>Pseudomonadati</taxon>
        <taxon>Bacteroidota</taxon>
        <taxon>Flavobacteriia</taxon>
        <taxon>Flavobacteriales</taxon>
        <taxon>Weeksellaceae</taxon>
        <taxon>Chryseobacterium group</taxon>
        <taxon>Chryseobacterium</taxon>
    </lineage>
</organism>
<dbReference type="InterPro" id="IPR016035">
    <property type="entry name" value="Acyl_Trfase/lysoPLipase"/>
</dbReference>
<dbReference type="PROSITE" id="PS51635">
    <property type="entry name" value="PNPLA"/>
    <property type="match status" value="1"/>
</dbReference>
<keyword evidence="3 4" id="KW-0443">Lipid metabolism</keyword>
<feature type="domain" description="PNPLA" evidence="5">
    <location>
        <begin position="35"/>
        <end position="225"/>
    </location>
</feature>
<keyword evidence="2 4" id="KW-0442">Lipid degradation</keyword>
<dbReference type="InterPro" id="IPR002641">
    <property type="entry name" value="PNPLA_dom"/>
</dbReference>
<dbReference type="Gene3D" id="3.40.1090.10">
    <property type="entry name" value="Cytosolic phospholipase A2 catalytic domain"/>
    <property type="match status" value="1"/>
</dbReference>
<accession>A0ABY4BTS5</accession>
<evidence type="ECO:0000313" key="7">
    <source>
        <dbReference type="Proteomes" id="UP000831460"/>
    </source>
</evidence>
<name>A0ABY4BTS5_9FLAO</name>
<evidence type="ECO:0000256" key="3">
    <source>
        <dbReference type="ARBA" id="ARBA00023098"/>
    </source>
</evidence>
<evidence type="ECO:0000313" key="6">
    <source>
        <dbReference type="EMBL" id="UOE41111.1"/>
    </source>
</evidence>
<keyword evidence="1 4" id="KW-0378">Hydrolase</keyword>
<dbReference type="PANTHER" id="PTHR14226:SF29">
    <property type="entry name" value="NEUROPATHY TARGET ESTERASE SWS"/>
    <property type="match status" value="1"/>
</dbReference>
<evidence type="ECO:0000256" key="4">
    <source>
        <dbReference type="PROSITE-ProRule" id="PRU01161"/>
    </source>
</evidence>
<sequence length="721" mass="81518">MKKLLTLMIIFFSWIQLNSQVKEGLKISKNAKIGLSLAGGGAKGFAHIGALKVLDSLGVKVDYISGTSMGAIVGGLYASGYTGKEIEKIMMDTDFYTIIANEKTRQQTSFFEKSVDKYLLTIPIVHGKVNVLPKAISTGQKNIYLLKELFKNVSNIEDFSKLPIPFMCVATNLESGKMEVFEKGDLVSAIMASSAFPSLMDPVKVGDSLYIDGAMTVNYPSKPLKDKGIDIVIGVDLSQGLAKRKDLQSAISILNQVIDFGIQKETKNQYKYTDINIHPNLTGVNATSYDAKSAILDSGFVAARKYERILSTLPKREKNLLRAPISDIYSNVYKIDSLDVENNDIYGKNYILGKMNLKLPSMQTYGSINKMIDKLYATNNYKLINYDLIQDENKNYLKLFVTEDNARFFLKFGLHYDEIFKTGLLINATVKRLLFRNSTISLDLVVGDKPRYYFNYFIDNGYIPGFGVYASGMTLDNYDKDFNLYERRNWFRNEVFIQSIWRDKFAIGGGISHDYFEAKTPGEPTYSNPHNFINPYVFIKSDTQDDRGFPVRGFLLNIEGKLLDLLNKDQKGRTFQTKITTHINFPFADWFTYRLRLFGGFTLGDELSSYYNYGIGGIFEQNLGNYTSFRGYEFGQVMSKNLLTAENIFQFKILKNYFADGSFGLGNHFNDLKVDKIFAIVETSAGISAGYRSPFGQVKLNYSRSLNRNNGVFSVILGHWF</sequence>
<feature type="short sequence motif" description="GXGXXG" evidence="4">
    <location>
        <begin position="39"/>
        <end position="44"/>
    </location>
</feature>
<dbReference type="InterPro" id="IPR050301">
    <property type="entry name" value="NTE"/>
</dbReference>
<evidence type="ECO:0000256" key="2">
    <source>
        <dbReference type="ARBA" id="ARBA00022963"/>
    </source>
</evidence>
<dbReference type="CDD" id="cd07205">
    <property type="entry name" value="Pat_PNPLA6_PNPLA7_NTE1_like"/>
    <property type="match status" value="1"/>
</dbReference>
<evidence type="ECO:0000256" key="1">
    <source>
        <dbReference type="ARBA" id="ARBA00022801"/>
    </source>
</evidence>
<feature type="active site" description="Nucleophile" evidence="4">
    <location>
        <position position="68"/>
    </location>
</feature>
<reference evidence="6 7" key="1">
    <citation type="submission" date="2022-03" db="EMBL/GenBank/DDBJ databases">
        <title>Chryseobacterium sp. isolated from particulate matters in swine house.</title>
        <authorList>
            <person name="Won M."/>
            <person name="Kim S.-J."/>
            <person name="Kwon S.-W."/>
        </authorList>
    </citation>
    <scope>NUCLEOTIDE SEQUENCE [LARGE SCALE GENOMIC DNA]</scope>
    <source>
        <strain evidence="6 7">SC2-2</strain>
    </source>
</reference>
<keyword evidence="7" id="KW-1185">Reference proteome</keyword>
<dbReference type="RefSeq" id="WP_243549546.1">
    <property type="nucleotide sequence ID" value="NZ_CP094532.1"/>
</dbReference>
<dbReference type="Proteomes" id="UP000831460">
    <property type="component" value="Chromosome"/>
</dbReference>
<evidence type="ECO:0000259" key="5">
    <source>
        <dbReference type="PROSITE" id="PS51635"/>
    </source>
</evidence>
<dbReference type="SUPFAM" id="SSF52151">
    <property type="entry name" value="FabD/lysophospholipase-like"/>
    <property type="match status" value="1"/>
</dbReference>
<dbReference type="EMBL" id="CP094532">
    <property type="protein sequence ID" value="UOE41111.1"/>
    <property type="molecule type" value="Genomic_DNA"/>
</dbReference>
<dbReference type="InterPro" id="IPR043864">
    <property type="entry name" value="Omp85-like_dom"/>
</dbReference>
<dbReference type="PANTHER" id="PTHR14226">
    <property type="entry name" value="NEUROPATHY TARGET ESTERASE/SWISS CHEESE D.MELANOGASTER"/>
    <property type="match status" value="1"/>
</dbReference>
<feature type="short sequence motif" description="DGA/G" evidence="4">
    <location>
        <begin position="212"/>
        <end position="214"/>
    </location>
</feature>
<gene>
    <name evidence="6" type="ORF">MTP09_00240</name>
</gene>
<protein>
    <submittedName>
        <fullName evidence="6">Patatin-like phospholipase family protein</fullName>
    </submittedName>
</protein>
<feature type="short sequence motif" description="GXSXG" evidence="4">
    <location>
        <begin position="66"/>
        <end position="70"/>
    </location>
</feature>